<feature type="region of interest" description="Disordered" evidence="1">
    <location>
        <begin position="145"/>
        <end position="189"/>
    </location>
</feature>
<organism evidence="2 3">
    <name type="scientific">Blyttiomyces helicus</name>
    <dbReference type="NCBI Taxonomy" id="388810"/>
    <lineage>
        <taxon>Eukaryota</taxon>
        <taxon>Fungi</taxon>
        <taxon>Fungi incertae sedis</taxon>
        <taxon>Chytridiomycota</taxon>
        <taxon>Chytridiomycota incertae sedis</taxon>
        <taxon>Chytridiomycetes</taxon>
        <taxon>Chytridiomycetes incertae sedis</taxon>
        <taxon>Blyttiomyces</taxon>
    </lineage>
</organism>
<reference evidence="3" key="1">
    <citation type="journal article" date="2018" name="Nat. Microbiol.">
        <title>Leveraging single-cell genomics to expand the fungal tree of life.</title>
        <authorList>
            <person name="Ahrendt S.R."/>
            <person name="Quandt C.A."/>
            <person name="Ciobanu D."/>
            <person name="Clum A."/>
            <person name="Salamov A."/>
            <person name="Andreopoulos B."/>
            <person name="Cheng J.F."/>
            <person name="Woyke T."/>
            <person name="Pelin A."/>
            <person name="Henrissat B."/>
            <person name="Reynolds N.K."/>
            <person name="Benny G.L."/>
            <person name="Smith M.E."/>
            <person name="James T.Y."/>
            <person name="Grigoriev I.V."/>
        </authorList>
    </citation>
    <scope>NUCLEOTIDE SEQUENCE [LARGE SCALE GENOMIC DNA]</scope>
</reference>
<dbReference type="Proteomes" id="UP000269721">
    <property type="component" value="Unassembled WGS sequence"/>
</dbReference>
<dbReference type="AlphaFoldDB" id="A0A4P9W4T2"/>
<name>A0A4P9W4T2_9FUNG</name>
<evidence type="ECO:0000313" key="2">
    <source>
        <dbReference type="EMBL" id="RKO87224.1"/>
    </source>
</evidence>
<dbReference type="EMBL" id="KZ997585">
    <property type="protein sequence ID" value="RKO87224.1"/>
    <property type="molecule type" value="Genomic_DNA"/>
</dbReference>
<sequence>MCSIYVSPNFRHKSGTSAISPQDQYRLVCAYQTPPPACGDDLPTHLPTSLPAAQTAEVDSITFATPVEGYSCSKIERKVVSCSRFWESELNSSASSTAAVACSQFGLREPPLVFDTTERGARRRDTIIHHVLPRAKAQIFAVSDSRCHHSPDPPDIGSSSSLAPEKHKKKHQDDSHSSDSFDWKNRGPARGVVGMDSETVRTLLIHPWFLLPCLRFLSLIPPTSAPSQVSTLSKDALETP</sequence>
<proteinExistence type="predicted"/>
<evidence type="ECO:0000313" key="3">
    <source>
        <dbReference type="Proteomes" id="UP000269721"/>
    </source>
</evidence>
<keyword evidence="3" id="KW-1185">Reference proteome</keyword>
<accession>A0A4P9W4T2</accession>
<evidence type="ECO:0000256" key="1">
    <source>
        <dbReference type="SAM" id="MobiDB-lite"/>
    </source>
</evidence>
<feature type="compositionally biased region" description="Basic and acidic residues" evidence="1">
    <location>
        <begin position="171"/>
        <end position="185"/>
    </location>
</feature>
<gene>
    <name evidence="2" type="ORF">BDK51DRAFT_50653</name>
</gene>
<protein>
    <submittedName>
        <fullName evidence="2">Uncharacterized protein</fullName>
    </submittedName>
</protein>